<dbReference type="PANTHER" id="PTHR48090:SF7">
    <property type="entry name" value="RFBJ PROTEIN"/>
    <property type="match status" value="1"/>
</dbReference>
<dbReference type="RefSeq" id="WP_120762699.1">
    <property type="nucleotide sequence ID" value="NZ_CP032630.1"/>
</dbReference>
<proteinExistence type="inferred from homology"/>
<dbReference type="AlphaFoldDB" id="A0A387B439"/>
<dbReference type="EMBL" id="CP032630">
    <property type="protein sequence ID" value="AYF98352.1"/>
    <property type="molecule type" value="Genomic_DNA"/>
</dbReference>
<dbReference type="InterPro" id="IPR001173">
    <property type="entry name" value="Glyco_trans_2-like"/>
</dbReference>
<evidence type="ECO:0000256" key="1">
    <source>
        <dbReference type="ARBA" id="ARBA00006739"/>
    </source>
</evidence>
<sequence length="244" mass="25695">MGNETPRVLVVIPAYNEAETLPAVIRELQRVAPEVDCLVVDDGSRDGTAAVAQASGARTASLPFNLGVGGAMRTGYRYGAAHGYDVVVQLDADGQHDPAAIATLVGALDDADLVIGARFAGVGDYRVRGPRKWAMGILSAVLSRVTGHRLTDSTSGFKAAGDRAIRLFAEHYPAEYLGDTVEALVIAARSDCRVTQVPVAMRPRAGGSPSHGPFKSTVFLGRAMIALVFALIHPRSTYAEAARP</sequence>
<organism evidence="3 4">
    <name type="scientific">Protaetiibacter intestinalis</name>
    <dbReference type="NCBI Taxonomy" id="2419774"/>
    <lineage>
        <taxon>Bacteria</taxon>
        <taxon>Bacillati</taxon>
        <taxon>Actinomycetota</taxon>
        <taxon>Actinomycetes</taxon>
        <taxon>Micrococcales</taxon>
        <taxon>Microbacteriaceae</taxon>
        <taxon>Protaetiibacter</taxon>
    </lineage>
</organism>
<reference evidence="4" key="1">
    <citation type="submission" date="2018-09" db="EMBL/GenBank/DDBJ databases">
        <title>Genome sequencing of strain 2DFWR-13.</title>
        <authorList>
            <person name="Heo J."/>
            <person name="Kim S.-J."/>
            <person name="Kwon S.-W."/>
        </authorList>
    </citation>
    <scope>NUCLEOTIDE SEQUENCE [LARGE SCALE GENOMIC DNA]</scope>
    <source>
        <strain evidence="4">2DFWR-13</strain>
    </source>
</reference>
<dbReference type="PANTHER" id="PTHR48090">
    <property type="entry name" value="UNDECAPRENYL-PHOSPHATE 4-DEOXY-4-FORMAMIDO-L-ARABINOSE TRANSFERASE-RELATED"/>
    <property type="match status" value="1"/>
</dbReference>
<dbReference type="Proteomes" id="UP000278886">
    <property type="component" value="Chromosome"/>
</dbReference>
<dbReference type="InterPro" id="IPR050256">
    <property type="entry name" value="Glycosyltransferase_2"/>
</dbReference>
<dbReference type="Gene3D" id="3.90.550.10">
    <property type="entry name" value="Spore Coat Polysaccharide Biosynthesis Protein SpsA, Chain A"/>
    <property type="match status" value="1"/>
</dbReference>
<evidence type="ECO:0000313" key="3">
    <source>
        <dbReference type="EMBL" id="AYF98352.1"/>
    </source>
</evidence>
<gene>
    <name evidence="3" type="ORF">D7I47_08840</name>
</gene>
<dbReference type="KEGG" id="lyd:D7I47_08840"/>
<dbReference type="OrthoDB" id="9810303at2"/>
<feature type="domain" description="Glycosyltransferase 2-like" evidence="2">
    <location>
        <begin position="10"/>
        <end position="142"/>
    </location>
</feature>
<protein>
    <submittedName>
        <fullName evidence="3">Glycosyltransferase family 2 protein</fullName>
    </submittedName>
</protein>
<evidence type="ECO:0000259" key="2">
    <source>
        <dbReference type="Pfam" id="PF00535"/>
    </source>
</evidence>
<dbReference type="CDD" id="cd04179">
    <property type="entry name" value="DPM_DPG-synthase_like"/>
    <property type="match status" value="1"/>
</dbReference>
<evidence type="ECO:0000313" key="4">
    <source>
        <dbReference type="Proteomes" id="UP000278886"/>
    </source>
</evidence>
<dbReference type="GO" id="GO:0016740">
    <property type="term" value="F:transferase activity"/>
    <property type="evidence" value="ECO:0007669"/>
    <property type="project" value="UniProtKB-KW"/>
</dbReference>
<comment type="similarity">
    <text evidence="1">Belongs to the glycosyltransferase 2 family.</text>
</comment>
<dbReference type="SUPFAM" id="SSF53448">
    <property type="entry name" value="Nucleotide-diphospho-sugar transferases"/>
    <property type="match status" value="1"/>
</dbReference>
<dbReference type="Pfam" id="PF00535">
    <property type="entry name" value="Glycos_transf_2"/>
    <property type="match status" value="1"/>
</dbReference>
<keyword evidence="3" id="KW-0808">Transferase</keyword>
<name>A0A387B439_9MICO</name>
<accession>A0A387B439</accession>
<dbReference type="InterPro" id="IPR029044">
    <property type="entry name" value="Nucleotide-diphossugar_trans"/>
</dbReference>
<keyword evidence="4" id="KW-1185">Reference proteome</keyword>